<evidence type="ECO:0000259" key="3">
    <source>
        <dbReference type="PROSITE" id="PS50110"/>
    </source>
</evidence>
<keyword evidence="1 2" id="KW-0597">Phosphoprotein</keyword>
<feature type="modified residue" description="4-aspartylphosphate" evidence="2">
    <location>
        <position position="64"/>
    </location>
</feature>
<dbReference type="Proteomes" id="UP000236333">
    <property type="component" value="Unassembled WGS sequence"/>
</dbReference>
<keyword evidence="5" id="KW-1185">Reference proteome</keyword>
<reference evidence="4 5" key="1">
    <citation type="journal article" date="2017" name="Mol. Biol. Evol.">
        <title>The 4-celled Tetrabaena socialis nuclear genome reveals the essential components for genetic control of cell number at the origin of multicellularity in the volvocine lineage.</title>
        <authorList>
            <person name="Featherston J."/>
            <person name="Arakaki Y."/>
            <person name="Hanschen E.R."/>
            <person name="Ferris P.J."/>
            <person name="Michod R.E."/>
            <person name="Olson B.J.S.C."/>
            <person name="Nozaki H."/>
            <person name="Durand P.M."/>
        </authorList>
    </citation>
    <scope>NUCLEOTIDE SEQUENCE [LARGE SCALE GENOMIC DNA]</scope>
    <source>
        <strain evidence="4 5">NIES-571</strain>
    </source>
</reference>
<dbReference type="InterPro" id="IPR050595">
    <property type="entry name" value="Bact_response_regulator"/>
</dbReference>
<dbReference type="GO" id="GO:0000160">
    <property type="term" value="P:phosphorelay signal transduction system"/>
    <property type="evidence" value="ECO:0007669"/>
    <property type="project" value="InterPro"/>
</dbReference>
<dbReference type="OrthoDB" id="21225at2759"/>
<dbReference type="PANTHER" id="PTHR44591:SF3">
    <property type="entry name" value="RESPONSE REGULATORY DOMAIN-CONTAINING PROTEIN"/>
    <property type="match status" value="1"/>
</dbReference>
<dbReference type="EMBL" id="PGGS01005378">
    <property type="protein sequence ID" value="PNG66962.1"/>
    <property type="molecule type" value="Genomic_DNA"/>
</dbReference>
<evidence type="ECO:0000313" key="4">
    <source>
        <dbReference type="EMBL" id="PNG66962.1"/>
    </source>
</evidence>
<evidence type="ECO:0000256" key="2">
    <source>
        <dbReference type="PROSITE-ProRule" id="PRU00169"/>
    </source>
</evidence>
<evidence type="ECO:0000256" key="1">
    <source>
        <dbReference type="ARBA" id="ARBA00022553"/>
    </source>
</evidence>
<evidence type="ECO:0000313" key="5">
    <source>
        <dbReference type="Proteomes" id="UP000236333"/>
    </source>
</evidence>
<dbReference type="AlphaFoldDB" id="A0A2J7WU83"/>
<gene>
    <name evidence="4" type="ORF">TSOC_015422</name>
</gene>
<dbReference type="Gene3D" id="3.40.50.2300">
    <property type="match status" value="1"/>
</dbReference>
<comment type="caution">
    <text evidence="4">The sequence shown here is derived from an EMBL/GenBank/DDBJ whole genome shotgun (WGS) entry which is preliminary data.</text>
</comment>
<feature type="domain" description="Response regulatory" evidence="3">
    <location>
        <begin position="13"/>
        <end position="132"/>
    </location>
</feature>
<name>A0A2J7WU83_9CHLO</name>
<dbReference type="SMART" id="SM00448">
    <property type="entry name" value="REC"/>
    <property type="match status" value="1"/>
</dbReference>
<dbReference type="InterPro" id="IPR011006">
    <property type="entry name" value="CheY-like_superfamily"/>
</dbReference>
<dbReference type="CDD" id="cd17546">
    <property type="entry name" value="REC_hyHK_CKI1_RcsC-like"/>
    <property type="match status" value="1"/>
</dbReference>
<dbReference type="PROSITE" id="PS50110">
    <property type="entry name" value="RESPONSE_REGULATORY"/>
    <property type="match status" value="1"/>
</dbReference>
<protein>
    <submittedName>
        <fullName evidence="4">Transcriptional regulatory protein ZraR</fullName>
    </submittedName>
</protein>
<accession>A0A2J7WU83</accession>
<dbReference type="InterPro" id="IPR001789">
    <property type="entry name" value="Sig_transdc_resp-reg_receiver"/>
</dbReference>
<feature type="non-terminal residue" evidence="4">
    <location>
        <position position="147"/>
    </location>
</feature>
<dbReference type="SUPFAM" id="SSF52172">
    <property type="entry name" value="CheY-like"/>
    <property type="match status" value="1"/>
</dbReference>
<dbReference type="PANTHER" id="PTHR44591">
    <property type="entry name" value="STRESS RESPONSE REGULATOR PROTEIN 1"/>
    <property type="match status" value="1"/>
</dbReference>
<organism evidence="4 5">
    <name type="scientific">Tetrabaena socialis</name>
    <dbReference type="NCBI Taxonomy" id="47790"/>
    <lineage>
        <taxon>Eukaryota</taxon>
        <taxon>Viridiplantae</taxon>
        <taxon>Chlorophyta</taxon>
        <taxon>core chlorophytes</taxon>
        <taxon>Chlorophyceae</taxon>
        <taxon>CS clade</taxon>
        <taxon>Chlamydomonadales</taxon>
        <taxon>Tetrabaenaceae</taxon>
        <taxon>Tetrabaena</taxon>
    </lineage>
</organism>
<sequence>MKPSFYDTHGRLQILAVDDDSVNLMVIESVLRPLGWDIVLAMDGTEAYAAVAEGDTWPDLVLLDYNLDVGDSGETVLARLRDTFGDAVPIIMCTAMSANSVELDRCLDAGAVDVLLKPYDRNRVVDMVGKYCPGKAHPRPAPAPARA</sequence>
<dbReference type="Pfam" id="PF00072">
    <property type="entry name" value="Response_reg"/>
    <property type="match status" value="1"/>
</dbReference>
<proteinExistence type="predicted"/>